<dbReference type="InterPro" id="IPR001110">
    <property type="entry name" value="UPF0012_CS"/>
</dbReference>
<dbReference type="InterPro" id="IPR036526">
    <property type="entry name" value="C-N_Hydrolase_sf"/>
</dbReference>
<dbReference type="PATRIC" id="fig|1121328.3.peg.1419"/>
<dbReference type="Pfam" id="PF00795">
    <property type="entry name" value="CN_hydrolase"/>
    <property type="match status" value="1"/>
</dbReference>
<evidence type="ECO:0000313" key="4">
    <source>
        <dbReference type="EMBL" id="KXZ40335.1"/>
    </source>
</evidence>
<dbReference type="GO" id="GO:0016746">
    <property type="term" value="F:acyltransferase activity"/>
    <property type="evidence" value="ECO:0007669"/>
    <property type="project" value="UniProtKB-KW"/>
</dbReference>
<reference evidence="4 6" key="1">
    <citation type="submission" date="2016-02" db="EMBL/GenBank/DDBJ databases">
        <title>Draft genome sequence for Clostridium paradoxum JW-YL-7.</title>
        <authorList>
            <person name="Utturkar S.M."/>
            <person name="Lancaster A."/>
            <person name="Poole F.L."/>
            <person name="Adams M.W."/>
            <person name="Brown S.D."/>
        </authorList>
    </citation>
    <scope>NUCLEOTIDE SEQUENCE [LARGE SCALE GENOMIC DNA]</scope>
    <source>
        <strain evidence="4 6">JW-YL-7</strain>
    </source>
</reference>
<organism evidence="4 6">
    <name type="scientific">Alkalithermobacter thermoalcaliphilus JW-YL-7 = DSM 7308</name>
    <dbReference type="NCBI Taxonomy" id="1121328"/>
    <lineage>
        <taxon>Bacteria</taxon>
        <taxon>Bacillati</taxon>
        <taxon>Bacillota</taxon>
        <taxon>Clostridia</taxon>
        <taxon>Peptostreptococcales</taxon>
        <taxon>Tepidibacteraceae</taxon>
        <taxon>Alkalithermobacter</taxon>
    </lineage>
</organism>
<keyword evidence="2" id="KW-0378">Hydrolase</keyword>
<dbReference type="Proteomes" id="UP000323392">
    <property type="component" value="Unassembled WGS sequence"/>
</dbReference>
<dbReference type="EMBL" id="FRBG01000001">
    <property type="protein sequence ID" value="SHK37413.1"/>
    <property type="molecule type" value="Genomic_DNA"/>
</dbReference>
<dbReference type="EMBL" id="LSFY01000001">
    <property type="protein sequence ID" value="KXZ40335.1"/>
    <property type="molecule type" value="Genomic_DNA"/>
</dbReference>
<evidence type="ECO:0000256" key="2">
    <source>
        <dbReference type="ARBA" id="ARBA00022801"/>
    </source>
</evidence>
<dbReference type="AlphaFoldDB" id="A0A150FT36"/>
<name>A0A150FT36_CLOPD</name>
<dbReference type="STRING" id="1121328.JWYL7_1410"/>
<dbReference type="SUPFAM" id="SSF56317">
    <property type="entry name" value="Carbon-nitrogen hydrolase"/>
    <property type="match status" value="1"/>
</dbReference>
<dbReference type="InterPro" id="IPR045254">
    <property type="entry name" value="Nit1/2_C-N_Hydrolase"/>
</dbReference>
<dbReference type="PANTHER" id="PTHR23088">
    <property type="entry name" value="NITRILASE-RELATED"/>
    <property type="match status" value="1"/>
</dbReference>
<evidence type="ECO:0000313" key="6">
    <source>
        <dbReference type="Proteomes" id="UP000092605"/>
    </source>
</evidence>
<dbReference type="PANTHER" id="PTHR23088:SF30">
    <property type="entry name" value="OMEGA-AMIDASE NIT2"/>
    <property type="match status" value="1"/>
</dbReference>
<comment type="similarity">
    <text evidence="1">Belongs to the carbon-nitrogen hydrolase superfamily. NIT1/NIT2 family.</text>
</comment>
<dbReference type="GO" id="GO:0006528">
    <property type="term" value="P:asparagine metabolic process"/>
    <property type="evidence" value="ECO:0007669"/>
    <property type="project" value="TreeGrafter"/>
</dbReference>
<comment type="caution">
    <text evidence="4">The sequence shown here is derived from an EMBL/GenBank/DDBJ whole genome shotgun (WGS) entry which is preliminary data.</text>
</comment>
<dbReference type="CDD" id="cd07572">
    <property type="entry name" value="nit"/>
    <property type="match status" value="1"/>
</dbReference>
<keyword evidence="4" id="KW-0808">Transferase</keyword>
<sequence length="273" mass="31414">MFKIALCQIKVEDDKYKNLNKAISYIKEAKENKADLVCFGEMFICPYRKSLFKSYAQEEKNSYILNELSIAAKENNIYIVAGSIPEKENDKYYNTSYVFDKQGNIIAKHRKVHLYDVEIDGKITNKESDIFSYGNNITVFDTQYCKIGLSICYDIRFPEIFRIMEQKGAKLIIIPAAFNTITGPMHWDILLKSRAIDNQVYIAGVSCARDCKESYVVYGHSKVIDPLGNTVGSLDEKEGILYSDINLDYISKVRKQLPILNHKRSDLYETKIK</sequence>
<dbReference type="Proteomes" id="UP000092605">
    <property type="component" value="Unassembled WGS sequence"/>
</dbReference>
<dbReference type="GO" id="GO:0006107">
    <property type="term" value="P:oxaloacetate metabolic process"/>
    <property type="evidence" value="ECO:0007669"/>
    <property type="project" value="TreeGrafter"/>
</dbReference>
<dbReference type="GO" id="GO:0050152">
    <property type="term" value="F:omega-amidase activity"/>
    <property type="evidence" value="ECO:0007669"/>
    <property type="project" value="TreeGrafter"/>
</dbReference>
<keyword evidence="4" id="KW-0012">Acyltransferase</keyword>
<dbReference type="RefSeq" id="WP_066071019.1">
    <property type="nucleotide sequence ID" value="NZ_FRBG01000001.1"/>
</dbReference>
<keyword evidence="7" id="KW-1185">Reference proteome</keyword>
<evidence type="ECO:0000313" key="5">
    <source>
        <dbReference type="EMBL" id="SHK37413.1"/>
    </source>
</evidence>
<dbReference type="PROSITE" id="PS01227">
    <property type="entry name" value="UPF0012"/>
    <property type="match status" value="1"/>
</dbReference>
<dbReference type="Gene3D" id="3.60.110.10">
    <property type="entry name" value="Carbon-nitrogen hydrolase"/>
    <property type="match status" value="1"/>
</dbReference>
<dbReference type="GO" id="GO:0006541">
    <property type="term" value="P:glutamine metabolic process"/>
    <property type="evidence" value="ECO:0007669"/>
    <property type="project" value="TreeGrafter"/>
</dbReference>
<evidence type="ECO:0000313" key="7">
    <source>
        <dbReference type="Proteomes" id="UP000323392"/>
    </source>
</evidence>
<evidence type="ECO:0000256" key="1">
    <source>
        <dbReference type="ARBA" id="ARBA00010613"/>
    </source>
</evidence>
<proteinExistence type="inferred from homology"/>
<dbReference type="InterPro" id="IPR003010">
    <property type="entry name" value="C-N_Hydrolase"/>
</dbReference>
<dbReference type="PROSITE" id="PS50263">
    <property type="entry name" value="CN_HYDROLASE"/>
    <property type="match status" value="1"/>
</dbReference>
<protein>
    <submittedName>
        <fullName evidence="4">Nitrilase/cyanide hydratase and apolipoprotein N-acyltransferase</fullName>
    </submittedName>
    <submittedName>
        <fullName evidence="5">Predicted amidohydrolase</fullName>
    </submittedName>
</protein>
<keyword evidence="4" id="KW-0449">Lipoprotein</keyword>
<dbReference type="OrthoDB" id="9811121at2"/>
<evidence type="ECO:0000259" key="3">
    <source>
        <dbReference type="PROSITE" id="PS50263"/>
    </source>
</evidence>
<accession>A0A150FT36</accession>
<feature type="domain" description="CN hydrolase" evidence="3">
    <location>
        <begin position="2"/>
        <end position="247"/>
    </location>
</feature>
<reference evidence="5 7" key="2">
    <citation type="submission" date="2016-11" db="EMBL/GenBank/DDBJ databases">
        <authorList>
            <person name="Varghese N."/>
            <person name="Submissions S."/>
        </authorList>
    </citation>
    <scope>NUCLEOTIDE SEQUENCE [LARGE SCALE GENOMIC DNA]</scope>
    <source>
        <strain evidence="5 7">DSM 7308</strain>
    </source>
</reference>
<gene>
    <name evidence="4" type="ORF">JWYL7_1410</name>
    <name evidence="5" type="ORF">SAMN05661008_00111</name>
</gene>